<accession>A0A364KX00</accession>
<protein>
    <submittedName>
        <fullName evidence="1">Uncharacterized protein</fullName>
    </submittedName>
</protein>
<dbReference type="GeneID" id="63793314"/>
<proteinExistence type="predicted"/>
<evidence type="ECO:0000313" key="2">
    <source>
        <dbReference type="Proteomes" id="UP000249363"/>
    </source>
</evidence>
<dbReference type="Gene3D" id="3.30.559.10">
    <property type="entry name" value="Chloramphenicol acetyltransferase-like domain"/>
    <property type="match status" value="1"/>
</dbReference>
<evidence type="ECO:0000313" key="1">
    <source>
        <dbReference type="EMBL" id="RAO68086.1"/>
    </source>
</evidence>
<dbReference type="Proteomes" id="UP000249363">
    <property type="component" value="Unassembled WGS sequence"/>
</dbReference>
<keyword evidence="2" id="KW-1185">Reference proteome</keyword>
<name>A0A364KX00_TALAM</name>
<dbReference type="EMBL" id="MIKG01000007">
    <property type="protein sequence ID" value="RAO68086.1"/>
    <property type="molecule type" value="Genomic_DNA"/>
</dbReference>
<reference evidence="1 2" key="1">
    <citation type="journal article" date="2017" name="Biotechnol. Biofuels">
        <title>Differential beta-glucosidase expression as a function of carbon source availability in Talaromyces amestolkiae: a genomic and proteomic approach.</title>
        <authorList>
            <person name="de Eugenio L.I."/>
            <person name="Mendez-Liter J.A."/>
            <person name="Nieto-Dominguez M."/>
            <person name="Alonso L."/>
            <person name="Gil-Munoz J."/>
            <person name="Barriuso J."/>
            <person name="Prieto A."/>
            <person name="Martinez M.J."/>
        </authorList>
    </citation>
    <scope>NUCLEOTIDE SEQUENCE [LARGE SCALE GENOMIC DNA]</scope>
    <source>
        <strain evidence="1 2">CIB</strain>
    </source>
</reference>
<dbReference type="InterPro" id="IPR023213">
    <property type="entry name" value="CAT-like_dom_sf"/>
</dbReference>
<sequence length="434" mass="49320">MKERFHILDQQIAKFTEFGVIIVLATETDVDLLHLRNTSQKLAAQWPIDHQPRDCGDLPIAWQSKTFDHPLEVLLPGLSQQSQRDESIESLFDFECGWRSTLSPSALSMSAIKLHDACLLRFSVQHVLCDATGLNCIVQAYCSLLQGKSLQPLESRPDPIRMRKGTASVSSLSDTETRSAYLAQFQITSSRVGWGPALDMILWNAFVPPKRISTCCIPSVEHLLKLARKSEKKVTAHDLVMAHIWKASAASPSWKRQRKDQNIYPPFSFALNIEKFLDRTSELHNRWMVVTVPDLERTTNNEQEEILGMALHLRDTIKSARTFAYLQPVLDHYRKADGAPIMPWTDGLSAGVFCSSWGKSPLYDLSFDLPGAPGTRPMYIQPYIHSSPVLRALRQKVHNTVLTWTDRDHRFWIHGSLGDEVWLELDRLNKTHSD</sequence>
<organism evidence="1 2">
    <name type="scientific">Talaromyces amestolkiae</name>
    <dbReference type="NCBI Taxonomy" id="1196081"/>
    <lineage>
        <taxon>Eukaryota</taxon>
        <taxon>Fungi</taxon>
        <taxon>Dikarya</taxon>
        <taxon>Ascomycota</taxon>
        <taxon>Pezizomycotina</taxon>
        <taxon>Eurotiomycetes</taxon>
        <taxon>Eurotiomycetidae</taxon>
        <taxon>Eurotiales</taxon>
        <taxon>Trichocomaceae</taxon>
        <taxon>Talaromyces</taxon>
        <taxon>Talaromyces sect. Talaromyces</taxon>
    </lineage>
</organism>
<dbReference type="RefSeq" id="XP_040732602.1">
    <property type="nucleotide sequence ID" value="XM_040876427.1"/>
</dbReference>
<dbReference type="OrthoDB" id="4432909at2759"/>
<comment type="caution">
    <text evidence="1">The sequence shown here is derived from an EMBL/GenBank/DDBJ whole genome shotgun (WGS) entry which is preliminary data.</text>
</comment>
<dbReference type="AlphaFoldDB" id="A0A364KX00"/>
<gene>
    <name evidence="1" type="ORF">BHQ10_004098</name>
</gene>